<protein>
    <submittedName>
        <fullName evidence="1">Uncharacterized protein</fullName>
    </submittedName>
</protein>
<reference evidence="1" key="1">
    <citation type="submission" date="2014-09" db="EMBL/GenBank/DDBJ databases">
        <authorList>
            <person name="Magalhaes I.L.F."/>
            <person name="Oliveira U."/>
            <person name="Santos F.R."/>
            <person name="Vidigal T.H.D.A."/>
            <person name="Brescovit A.D."/>
            <person name="Santos A.J."/>
        </authorList>
    </citation>
    <scope>NUCLEOTIDE SEQUENCE</scope>
    <source>
        <tissue evidence="1">Shoot tissue taken approximately 20 cm above the soil surface</tissue>
    </source>
</reference>
<name>A0A0A9B4Z8_ARUDO</name>
<dbReference type="EMBL" id="GBRH01243493">
    <property type="protein sequence ID" value="JAD54402.1"/>
    <property type="molecule type" value="Transcribed_RNA"/>
</dbReference>
<organism evidence="1">
    <name type="scientific">Arundo donax</name>
    <name type="common">Giant reed</name>
    <name type="synonym">Donax arundinaceus</name>
    <dbReference type="NCBI Taxonomy" id="35708"/>
    <lineage>
        <taxon>Eukaryota</taxon>
        <taxon>Viridiplantae</taxon>
        <taxon>Streptophyta</taxon>
        <taxon>Embryophyta</taxon>
        <taxon>Tracheophyta</taxon>
        <taxon>Spermatophyta</taxon>
        <taxon>Magnoliopsida</taxon>
        <taxon>Liliopsida</taxon>
        <taxon>Poales</taxon>
        <taxon>Poaceae</taxon>
        <taxon>PACMAD clade</taxon>
        <taxon>Arundinoideae</taxon>
        <taxon>Arundineae</taxon>
        <taxon>Arundo</taxon>
    </lineage>
</organism>
<proteinExistence type="predicted"/>
<accession>A0A0A9B4Z8</accession>
<reference evidence="1" key="2">
    <citation type="journal article" date="2015" name="Data Brief">
        <title>Shoot transcriptome of the giant reed, Arundo donax.</title>
        <authorList>
            <person name="Barrero R.A."/>
            <person name="Guerrero F.D."/>
            <person name="Moolhuijzen P."/>
            <person name="Goolsby J.A."/>
            <person name="Tidwell J."/>
            <person name="Bellgard S.E."/>
            <person name="Bellgard M.I."/>
        </authorList>
    </citation>
    <scope>NUCLEOTIDE SEQUENCE</scope>
    <source>
        <tissue evidence="1">Shoot tissue taken approximately 20 cm above the soil surface</tissue>
    </source>
</reference>
<evidence type="ECO:0000313" key="1">
    <source>
        <dbReference type="EMBL" id="JAD54402.1"/>
    </source>
</evidence>
<dbReference type="AlphaFoldDB" id="A0A0A9B4Z8"/>
<sequence>MCKDAKTCRITPISPLKSIKTILVRGQHR</sequence>